<dbReference type="PANTHER" id="PTHR43791">
    <property type="entry name" value="PERMEASE-RELATED"/>
    <property type="match status" value="1"/>
</dbReference>
<evidence type="ECO:0000256" key="3">
    <source>
        <dbReference type="ARBA" id="ARBA00022692"/>
    </source>
</evidence>
<evidence type="ECO:0000256" key="5">
    <source>
        <dbReference type="ARBA" id="ARBA00023136"/>
    </source>
</evidence>
<keyword evidence="2" id="KW-0813">Transport</keyword>
<keyword evidence="4" id="KW-1133">Transmembrane helix</keyword>
<evidence type="ECO:0000256" key="1">
    <source>
        <dbReference type="ARBA" id="ARBA00004141"/>
    </source>
</evidence>
<dbReference type="GO" id="GO:0022857">
    <property type="term" value="F:transmembrane transporter activity"/>
    <property type="evidence" value="ECO:0007669"/>
    <property type="project" value="TreeGrafter"/>
</dbReference>
<dbReference type="Proteomes" id="UP000434172">
    <property type="component" value="Unassembled WGS sequence"/>
</dbReference>
<organism evidence="6 7">
    <name type="scientific">Colletotrichum asianum</name>
    <dbReference type="NCBI Taxonomy" id="702518"/>
    <lineage>
        <taxon>Eukaryota</taxon>
        <taxon>Fungi</taxon>
        <taxon>Dikarya</taxon>
        <taxon>Ascomycota</taxon>
        <taxon>Pezizomycotina</taxon>
        <taxon>Sordariomycetes</taxon>
        <taxon>Hypocreomycetidae</taxon>
        <taxon>Glomerellales</taxon>
        <taxon>Glomerellaceae</taxon>
        <taxon>Colletotrichum</taxon>
        <taxon>Colletotrichum gloeosporioides species complex</taxon>
    </lineage>
</organism>
<keyword evidence="7" id="KW-1185">Reference proteome</keyword>
<reference evidence="6 7" key="1">
    <citation type="submission" date="2019-12" db="EMBL/GenBank/DDBJ databases">
        <title>A genome sequence resource for the geographically widespread anthracnose pathogen Colletotrichum asianum.</title>
        <authorList>
            <person name="Meng Y."/>
        </authorList>
    </citation>
    <scope>NUCLEOTIDE SEQUENCE [LARGE SCALE GENOMIC DNA]</scope>
    <source>
        <strain evidence="6 7">ICMP 18580</strain>
    </source>
</reference>
<dbReference type="SUPFAM" id="SSF103473">
    <property type="entry name" value="MFS general substrate transporter"/>
    <property type="match status" value="1"/>
</dbReference>
<dbReference type="EMBL" id="WOWK01000004">
    <property type="protein sequence ID" value="KAF0331336.1"/>
    <property type="molecule type" value="Genomic_DNA"/>
</dbReference>
<keyword evidence="3" id="KW-0812">Transmembrane</keyword>
<evidence type="ECO:0000313" key="7">
    <source>
        <dbReference type="Proteomes" id="UP000434172"/>
    </source>
</evidence>
<protein>
    <submittedName>
        <fullName evidence="6">Major facilitator superfamily transporter</fullName>
    </submittedName>
</protein>
<evidence type="ECO:0000256" key="4">
    <source>
        <dbReference type="ARBA" id="ARBA00022989"/>
    </source>
</evidence>
<gene>
    <name evidence="6" type="ORF">GQ607_001644</name>
</gene>
<keyword evidence="5" id="KW-0472">Membrane</keyword>
<name>A0A8H3WMI3_9PEZI</name>
<proteinExistence type="predicted"/>
<evidence type="ECO:0000256" key="2">
    <source>
        <dbReference type="ARBA" id="ARBA00022448"/>
    </source>
</evidence>
<dbReference type="OrthoDB" id="4369059at2759"/>
<sequence>MASQATGEAPTYVSEGKLDGIVLDTIDAAAGEYSAADYKRLLRKIDIILLPLMWFCYGTQQAAKTSISNQATFEMIKDTKFVGQQFSWLSTAFYFAYPIGKTPGNF</sequence>
<evidence type="ECO:0000313" key="6">
    <source>
        <dbReference type="EMBL" id="KAF0331336.1"/>
    </source>
</evidence>
<accession>A0A8H3WMI3</accession>
<dbReference type="GO" id="GO:0016020">
    <property type="term" value="C:membrane"/>
    <property type="evidence" value="ECO:0007669"/>
    <property type="project" value="UniProtKB-SubCell"/>
</dbReference>
<dbReference type="InterPro" id="IPR036259">
    <property type="entry name" value="MFS_trans_sf"/>
</dbReference>
<dbReference type="Gene3D" id="1.20.1250.20">
    <property type="entry name" value="MFS general substrate transporter like domains"/>
    <property type="match status" value="1"/>
</dbReference>
<dbReference type="PANTHER" id="PTHR43791:SF7">
    <property type="entry name" value="MAJOR FACILITATOR SUPERFAMILY (MFS) PROFILE DOMAIN-CONTAINING PROTEIN"/>
    <property type="match status" value="1"/>
</dbReference>
<dbReference type="AlphaFoldDB" id="A0A8H3WMI3"/>
<comment type="caution">
    <text evidence="6">The sequence shown here is derived from an EMBL/GenBank/DDBJ whole genome shotgun (WGS) entry which is preliminary data.</text>
</comment>
<comment type="subcellular location">
    <subcellularLocation>
        <location evidence="1">Membrane</location>
        <topology evidence="1">Multi-pass membrane protein</topology>
    </subcellularLocation>
</comment>